<gene>
    <name evidence="2" type="ORF">M6B38_176100</name>
    <name evidence="1" type="ORF">M6B38_211130</name>
</gene>
<reference evidence="1" key="1">
    <citation type="journal article" date="2023" name="GigaByte">
        <title>Genome assembly of the bearded iris, Iris pallida Lam.</title>
        <authorList>
            <person name="Bruccoleri R.E."/>
            <person name="Oakeley E.J."/>
            <person name="Faust A.M.E."/>
            <person name="Altorfer M."/>
            <person name="Dessus-Babus S."/>
            <person name="Burckhardt D."/>
            <person name="Oertli M."/>
            <person name="Naumann U."/>
            <person name="Petersen F."/>
            <person name="Wong J."/>
        </authorList>
    </citation>
    <scope>NUCLEOTIDE SEQUENCE</scope>
    <source>
        <strain evidence="1">GSM-AAB239-AS_SAM_17_03QT</strain>
    </source>
</reference>
<evidence type="ECO:0000313" key="1">
    <source>
        <dbReference type="EMBL" id="KAJ6798817.1"/>
    </source>
</evidence>
<accession>A0AAX6E3Z6</accession>
<dbReference type="Proteomes" id="UP001140949">
    <property type="component" value="Unassembled WGS sequence"/>
</dbReference>
<keyword evidence="3" id="KW-1185">Reference proteome</keyword>
<evidence type="ECO:0000313" key="3">
    <source>
        <dbReference type="Proteomes" id="UP001140949"/>
    </source>
</evidence>
<sequence>MKALPARRPWEENASQWRGGGAVPWCICCGSDEGCSPDAATETGVARARSALVPGGSVLVEMEADEARRNPQRS</sequence>
<dbReference type="AlphaFoldDB" id="A0AAX6E3Z6"/>
<protein>
    <submittedName>
        <fullName evidence="1">Uncharacterized protein</fullName>
    </submittedName>
</protein>
<reference evidence="1" key="2">
    <citation type="submission" date="2023-04" db="EMBL/GenBank/DDBJ databases">
        <authorList>
            <person name="Bruccoleri R.E."/>
            <person name="Oakeley E.J."/>
            <person name="Faust A.-M."/>
            <person name="Dessus-Babus S."/>
            <person name="Altorfer M."/>
            <person name="Burckhardt D."/>
            <person name="Oertli M."/>
            <person name="Naumann U."/>
            <person name="Petersen F."/>
            <person name="Wong J."/>
        </authorList>
    </citation>
    <scope>NUCLEOTIDE SEQUENCE</scope>
    <source>
        <strain evidence="1">GSM-AAB239-AS_SAM_17_03QT</strain>
        <tissue evidence="1">Leaf</tissue>
    </source>
</reference>
<proteinExistence type="predicted"/>
<comment type="caution">
    <text evidence="1">The sequence shown here is derived from an EMBL/GenBank/DDBJ whole genome shotgun (WGS) entry which is preliminary data.</text>
</comment>
<evidence type="ECO:0000313" key="2">
    <source>
        <dbReference type="EMBL" id="KAJ6806229.1"/>
    </source>
</evidence>
<dbReference type="EMBL" id="JANAVB010034640">
    <property type="protein sequence ID" value="KAJ6806229.1"/>
    <property type="molecule type" value="Genomic_DNA"/>
</dbReference>
<organism evidence="1 3">
    <name type="scientific">Iris pallida</name>
    <name type="common">Sweet iris</name>
    <dbReference type="NCBI Taxonomy" id="29817"/>
    <lineage>
        <taxon>Eukaryota</taxon>
        <taxon>Viridiplantae</taxon>
        <taxon>Streptophyta</taxon>
        <taxon>Embryophyta</taxon>
        <taxon>Tracheophyta</taxon>
        <taxon>Spermatophyta</taxon>
        <taxon>Magnoliopsida</taxon>
        <taxon>Liliopsida</taxon>
        <taxon>Asparagales</taxon>
        <taxon>Iridaceae</taxon>
        <taxon>Iridoideae</taxon>
        <taxon>Irideae</taxon>
        <taxon>Iris</taxon>
    </lineage>
</organism>
<name>A0AAX6E3Z6_IRIPA</name>
<dbReference type="EMBL" id="JANAVB010040218">
    <property type="protein sequence ID" value="KAJ6798817.1"/>
    <property type="molecule type" value="Genomic_DNA"/>
</dbReference>